<dbReference type="EMBL" id="CAMAPC010000016">
    <property type="protein sequence ID" value="CAH9063613.1"/>
    <property type="molecule type" value="Genomic_DNA"/>
</dbReference>
<dbReference type="InterPro" id="IPR045054">
    <property type="entry name" value="P4HA-like"/>
</dbReference>
<evidence type="ECO:0000313" key="9">
    <source>
        <dbReference type="Proteomes" id="UP001152467"/>
    </source>
</evidence>
<dbReference type="RefSeq" id="WP_261626830.1">
    <property type="nucleotide sequence ID" value="NZ_CAMAPC010000016.1"/>
</dbReference>
<keyword evidence="4" id="KW-0223">Dioxygenase</keyword>
<sequence>MSIENYEEWVQWCKVNLQRGCCVEEMVQLICKEGVPLNYVKELLGDDYPDHLDFNLLATVAITRNPKVKKIDTDKAQIFWVPHFMIPSECEQVISIIDSKLRPSEVTASNGDDLFRTSSTCYLEEQSHPFINVLDMRIAQTMGLPSFNSEPIQGQKYDIGQEFKAHTDFFNAGEPDYGRYTTPLGQRTWSFMVYLNTTPKGGETFFEKLDMEFSPQQGCALVWNNLNTLGFGNSSTLHHAKPVLEGCKYVITKWFRTRSFE</sequence>
<keyword evidence="3" id="KW-0847">Vitamin C</keyword>
<accession>A0A9W4W202</accession>
<keyword evidence="6" id="KW-0408">Iron</keyword>
<evidence type="ECO:0000256" key="6">
    <source>
        <dbReference type="ARBA" id="ARBA00023004"/>
    </source>
</evidence>
<feature type="domain" description="Fe2OG dioxygenase" evidence="7">
    <location>
        <begin position="148"/>
        <end position="257"/>
    </location>
</feature>
<dbReference type="PROSITE" id="PS51471">
    <property type="entry name" value="FE2OG_OXY"/>
    <property type="match status" value="1"/>
</dbReference>
<proteinExistence type="predicted"/>
<keyword evidence="9" id="KW-1185">Reference proteome</keyword>
<evidence type="ECO:0000256" key="4">
    <source>
        <dbReference type="ARBA" id="ARBA00022964"/>
    </source>
</evidence>
<comment type="caution">
    <text evidence="8">The sequence shown here is derived from an EMBL/GenBank/DDBJ whole genome shotgun (WGS) entry which is preliminary data.</text>
</comment>
<dbReference type="InterPro" id="IPR005123">
    <property type="entry name" value="Oxoglu/Fe-dep_dioxygenase_dom"/>
</dbReference>
<dbReference type="AlphaFoldDB" id="A0A9W4W202"/>
<gene>
    <name evidence="8" type="ORF">PSECIP111854_03258</name>
</gene>
<evidence type="ECO:0000256" key="1">
    <source>
        <dbReference type="ARBA" id="ARBA00001961"/>
    </source>
</evidence>
<dbReference type="Pfam" id="PF13640">
    <property type="entry name" value="2OG-FeII_Oxy_3"/>
    <property type="match status" value="1"/>
</dbReference>
<dbReference type="SMART" id="SM00702">
    <property type="entry name" value="P4Hc"/>
    <property type="match status" value="1"/>
</dbReference>
<dbReference type="Gene3D" id="2.60.120.620">
    <property type="entry name" value="q2cbj1_9rhob like domain"/>
    <property type="match status" value="1"/>
</dbReference>
<dbReference type="PANTHER" id="PTHR10869:SF246">
    <property type="entry name" value="TRANSMEMBRANE PROLYL 4-HYDROXYLASE"/>
    <property type="match status" value="1"/>
</dbReference>
<evidence type="ECO:0000256" key="5">
    <source>
        <dbReference type="ARBA" id="ARBA00023002"/>
    </source>
</evidence>
<dbReference type="GO" id="GO:0031418">
    <property type="term" value="F:L-ascorbic acid binding"/>
    <property type="evidence" value="ECO:0007669"/>
    <property type="project" value="UniProtKB-KW"/>
</dbReference>
<reference evidence="8" key="1">
    <citation type="submission" date="2022-07" db="EMBL/GenBank/DDBJ databases">
        <authorList>
            <person name="Criscuolo A."/>
        </authorList>
    </citation>
    <scope>NUCLEOTIDE SEQUENCE</scope>
    <source>
        <strain evidence="8">CIP111854</strain>
    </source>
</reference>
<dbReference type="InterPro" id="IPR006620">
    <property type="entry name" value="Pro_4_hyd_alph"/>
</dbReference>
<evidence type="ECO:0000256" key="2">
    <source>
        <dbReference type="ARBA" id="ARBA00022723"/>
    </source>
</evidence>
<keyword evidence="2" id="KW-0479">Metal-binding</keyword>
<evidence type="ECO:0000259" key="7">
    <source>
        <dbReference type="PROSITE" id="PS51471"/>
    </source>
</evidence>
<evidence type="ECO:0000256" key="3">
    <source>
        <dbReference type="ARBA" id="ARBA00022896"/>
    </source>
</evidence>
<evidence type="ECO:0000313" key="8">
    <source>
        <dbReference type="EMBL" id="CAH9063613.1"/>
    </source>
</evidence>
<protein>
    <recommendedName>
        <fullName evidence="7">Fe2OG dioxygenase domain-containing protein</fullName>
    </recommendedName>
</protein>
<comment type="cofactor">
    <cofactor evidence="1">
        <name>L-ascorbate</name>
        <dbReference type="ChEBI" id="CHEBI:38290"/>
    </cofactor>
</comment>
<name>A0A9W4W202_9GAMM</name>
<dbReference type="GO" id="GO:0004656">
    <property type="term" value="F:procollagen-proline 4-dioxygenase activity"/>
    <property type="evidence" value="ECO:0007669"/>
    <property type="project" value="TreeGrafter"/>
</dbReference>
<keyword evidence="5" id="KW-0560">Oxidoreductase</keyword>
<dbReference type="GO" id="GO:0005506">
    <property type="term" value="F:iron ion binding"/>
    <property type="evidence" value="ECO:0007669"/>
    <property type="project" value="InterPro"/>
</dbReference>
<dbReference type="InterPro" id="IPR044862">
    <property type="entry name" value="Pro_4_hyd_alph_FE2OG_OXY"/>
</dbReference>
<dbReference type="Proteomes" id="UP001152467">
    <property type="component" value="Unassembled WGS sequence"/>
</dbReference>
<organism evidence="8 9">
    <name type="scientific">Pseudoalteromonas holothuriae</name>
    <dbReference type="NCBI Taxonomy" id="2963714"/>
    <lineage>
        <taxon>Bacteria</taxon>
        <taxon>Pseudomonadati</taxon>
        <taxon>Pseudomonadota</taxon>
        <taxon>Gammaproteobacteria</taxon>
        <taxon>Alteromonadales</taxon>
        <taxon>Pseudoalteromonadaceae</taxon>
        <taxon>Pseudoalteromonas</taxon>
    </lineage>
</organism>
<dbReference type="PANTHER" id="PTHR10869">
    <property type="entry name" value="PROLYL 4-HYDROXYLASE ALPHA SUBUNIT"/>
    <property type="match status" value="1"/>
</dbReference>